<protein>
    <submittedName>
        <fullName evidence="3">C1 family peptidase</fullName>
    </submittedName>
</protein>
<dbReference type="EMBL" id="CP139960">
    <property type="protein sequence ID" value="WQD38416.1"/>
    <property type="molecule type" value="Genomic_DNA"/>
</dbReference>
<sequence>MTKKFLLTISLSMAVGGLLHAQDDLIKKISDNKTQGKAGYTFKRTIDLATTPIENQGSSGTCWSYSTNSFLESEMIKAGRTPVPLAKIYTARCSYIDKADNL</sequence>
<keyword evidence="1" id="KW-0732">Signal</keyword>
<organism evidence="3 4">
    <name type="scientific">Niabella yanshanensis</name>
    <dbReference type="NCBI Taxonomy" id="577386"/>
    <lineage>
        <taxon>Bacteria</taxon>
        <taxon>Pseudomonadati</taxon>
        <taxon>Bacteroidota</taxon>
        <taxon>Chitinophagia</taxon>
        <taxon>Chitinophagales</taxon>
        <taxon>Chitinophagaceae</taxon>
        <taxon>Niabella</taxon>
    </lineage>
</organism>
<dbReference type="RefSeq" id="WP_245957733.1">
    <property type="nucleotide sequence ID" value="NZ_CP139960.1"/>
</dbReference>
<feature type="signal peptide" evidence="1">
    <location>
        <begin position="1"/>
        <end position="21"/>
    </location>
</feature>
<dbReference type="InterPro" id="IPR000668">
    <property type="entry name" value="Peptidase_C1A_C"/>
</dbReference>
<proteinExistence type="predicted"/>
<reference evidence="3 4" key="1">
    <citation type="submission" date="2023-12" db="EMBL/GenBank/DDBJ databases">
        <title>Genome sequencing and assembly of bacterial species from a model synthetic community.</title>
        <authorList>
            <person name="Hogle S.L."/>
        </authorList>
    </citation>
    <scope>NUCLEOTIDE SEQUENCE [LARGE SCALE GENOMIC DNA]</scope>
    <source>
        <strain evidence="3 4">HAMBI_3031</strain>
    </source>
</reference>
<evidence type="ECO:0000313" key="3">
    <source>
        <dbReference type="EMBL" id="WQD38416.1"/>
    </source>
</evidence>
<dbReference type="Proteomes" id="UP001325680">
    <property type="component" value="Chromosome"/>
</dbReference>
<feature type="chain" id="PRO_5045191244" evidence="1">
    <location>
        <begin position="22"/>
        <end position="102"/>
    </location>
</feature>
<dbReference type="InterPro" id="IPR000169">
    <property type="entry name" value="Pept_cys_AS"/>
</dbReference>
<accession>A0ABZ0W5L9</accession>
<dbReference type="PROSITE" id="PS00139">
    <property type="entry name" value="THIOL_PROTEASE_CYS"/>
    <property type="match status" value="1"/>
</dbReference>
<evidence type="ECO:0000256" key="1">
    <source>
        <dbReference type="SAM" id="SignalP"/>
    </source>
</evidence>
<evidence type="ECO:0000259" key="2">
    <source>
        <dbReference type="Pfam" id="PF00112"/>
    </source>
</evidence>
<name>A0ABZ0W5L9_9BACT</name>
<gene>
    <name evidence="3" type="ORF">U0035_22335</name>
</gene>
<dbReference type="SUPFAM" id="SSF54001">
    <property type="entry name" value="Cysteine proteinases"/>
    <property type="match status" value="1"/>
</dbReference>
<dbReference type="InterPro" id="IPR038765">
    <property type="entry name" value="Papain-like_cys_pep_sf"/>
</dbReference>
<feature type="domain" description="Peptidase C1A papain C-terminal" evidence="2">
    <location>
        <begin position="48"/>
        <end position="94"/>
    </location>
</feature>
<evidence type="ECO:0000313" key="4">
    <source>
        <dbReference type="Proteomes" id="UP001325680"/>
    </source>
</evidence>
<keyword evidence="4" id="KW-1185">Reference proteome</keyword>
<dbReference type="Gene3D" id="3.90.70.10">
    <property type="entry name" value="Cysteine proteinases"/>
    <property type="match status" value="1"/>
</dbReference>
<dbReference type="Pfam" id="PF00112">
    <property type="entry name" value="Peptidase_C1"/>
    <property type="match status" value="1"/>
</dbReference>